<organism evidence="1 2">
    <name type="scientific">Caerostris extrusa</name>
    <name type="common">Bark spider</name>
    <name type="synonym">Caerostris bankana</name>
    <dbReference type="NCBI Taxonomy" id="172846"/>
    <lineage>
        <taxon>Eukaryota</taxon>
        <taxon>Metazoa</taxon>
        <taxon>Ecdysozoa</taxon>
        <taxon>Arthropoda</taxon>
        <taxon>Chelicerata</taxon>
        <taxon>Arachnida</taxon>
        <taxon>Araneae</taxon>
        <taxon>Araneomorphae</taxon>
        <taxon>Entelegynae</taxon>
        <taxon>Araneoidea</taxon>
        <taxon>Araneidae</taxon>
        <taxon>Caerostris</taxon>
    </lineage>
</organism>
<evidence type="ECO:0000313" key="1">
    <source>
        <dbReference type="EMBL" id="GIY26018.1"/>
    </source>
</evidence>
<comment type="caution">
    <text evidence="1">The sequence shown here is derived from an EMBL/GenBank/DDBJ whole genome shotgun (WGS) entry which is preliminary data.</text>
</comment>
<reference evidence="1 2" key="1">
    <citation type="submission" date="2021-06" db="EMBL/GenBank/DDBJ databases">
        <title>Caerostris extrusa draft genome.</title>
        <authorList>
            <person name="Kono N."/>
            <person name="Arakawa K."/>
        </authorList>
    </citation>
    <scope>NUCLEOTIDE SEQUENCE [LARGE SCALE GENOMIC DNA]</scope>
</reference>
<keyword evidence="2" id="KW-1185">Reference proteome</keyword>
<accession>A0AAV4RUL0</accession>
<dbReference type="AlphaFoldDB" id="A0AAV4RUL0"/>
<sequence>MHFRLHRIVIYDSFEDFQQQSRFDESGERGGLETVNHAQFNDVGKTYSKVYELKVQMVSCPIMLEPHL</sequence>
<evidence type="ECO:0000313" key="2">
    <source>
        <dbReference type="Proteomes" id="UP001054945"/>
    </source>
</evidence>
<name>A0AAV4RUL0_CAEEX</name>
<protein>
    <submittedName>
        <fullName evidence="1">Uncharacterized protein</fullName>
    </submittedName>
</protein>
<proteinExistence type="predicted"/>
<gene>
    <name evidence="1" type="ORF">CEXT_327091</name>
</gene>
<dbReference type="EMBL" id="BPLR01008616">
    <property type="protein sequence ID" value="GIY26018.1"/>
    <property type="molecule type" value="Genomic_DNA"/>
</dbReference>
<dbReference type="Proteomes" id="UP001054945">
    <property type="component" value="Unassembled WGS sequence"/>
</dbReference>